<dbReference type="InterPro" id="IPR045851">
    <property type="entry name" value="AMP-bd_C_sf"/>
</dbReference>
<dbReference type="Pfam" id="PF13193">
    <property type="entry name" value="AMP-binding_C"/>
    <property type="match status" value="1"/>
</dbReference>
<feature type="domain" description="AMP-binding enzyme C-terminal" evidence="4">
    <location>
        <begin position="417"/>
        <end position="491"/>
    </location>
</feature>
<comment type="similarity">
    <text evidence="1">Belongs to the ATP-dependent AMP-binding enzyme family.</text>
</comment>
<dbReference type="FunFam" id="3.30.300.30:FF:000007">
    <property type="entry name" value="4-coumarate--CoA ligase 2"/>
    <property type="match status" value="1"/>
</dbReference>
<evidence type="ECO:0000259" key="4">
    <source>
        <dbReference type="Pfam" id="PF13193"/>
    </source>
</evidence>
<evidence type="ECO:0000256" key="2">
    <source>
        <dbReference type="ARBA" id="ARBA00022598"/>
    </source>
</evidence>
<sequence length="504" mass="54580">MSYSSPYSDIEIPHHDVFTHLFGDLTEEEANSPALTELTTDDTITYGELKKLAESFAGALAARGIGKGDVVTLQIPNSINYAIALLGIVRAGATVSPLGVLMNQADVDKLLELSGAKYYVGITDIENMPQIWSGEVRTLAQGNHPAPEVEISADDVMAIPFSSGTTGLPKGVMLPHNAIVANIEQTKFMHAQSGITEPIRVLSPLPFTHIYGMTTLLLTQLSARNHVFTLPKFDLATFLEAHPKHQINFTFVAPPMVVALAKHPSVTPEAFASTEYILSGAAPLDNDLARTVEKKLDITMLQGYGMTETSPVTHVGVRGKAEPGSIGFAAPNTQFKFLELESETEVPAGEVGELTVKGPQVMLGYLNNEEATNEVMVSDGWMRTGDIGRLADNGTTYIVDRAKEVIKYKGYQVAPAELEALLLTHPDVADVGVVGVDRDGLEIPHAFVVRAEGSDISAEEIIDWVATRVTPYKKVRAVDFIEQIPKNPSGKIERRKLRDLPSQS</sequence>
<protein>
    <submittedName>
        <fullName evidence="5">Acyl-CoA synthetase</fullName>
    </submittedName>
</protein>
<gene>
    <name evidence="5" type="ORF">DF222_02365</name>
</gene>
<evidence type="ECO:0000313" key="5">
    <source>
        <dbReference type="EMBL" id="PWC02494.1"/>
    </source>
</evidence>
<dbReference type="Gene3D" id="3.40.50.12780">
    <property type="entry name" value="N-terminal domain of ligase-like"/>
    <property type="match status" value="1"/>
</dbReference>
<dbReference type="OrthoDB" id="9803968at2"/>
<proteinExistence type="inferred from homology"/>
<dbReference type="KEGG" id="cyz:C3B44_08905"/>
<feature type="domain" description="AMP-dependent synthetase/ligase" evidence="3">
    <location>
        <begin position="30"/>
        <end position="366"/>
    </location>
</feature>
<name>A0A2U1T902_9CORY</name>
<reference evidence="6" key="1">
    <citation type="submission" date="2018-04" db="EMBL/GenBank/DDBJ databases">
        <authorList>
            <person name="Liu S."/>
            <person name="Wang Z."/>
            <person name="Li J."/>
        </authorList>
    </citation>
    <scope>NUCLEOTIDE SEQUENCE [LARGE SCALE GENOMIC DNA]</scope>
    <source>
        <strain evidence="6">2189</strain>
    </source>
</reference>
<dbReference type="RefSeq" id="WP_108432060.1">
    <property type="nucleotide sequence ID" value="NZ_CP026947.1"/>
</dbReference>
<dbReference type="GO" id="GO:0016405">
    <property type="term" value="F:CoA-ligase activity"/>
    <property type="evidence" value="ECO:0007669"/>
    <property type="project" value="TreeGrafter"/>
</dbReference>
<dbReference type="Gene3D" id="3.30.300.30">
    <property type="match status" value="1"/>
</dbReference>
<dbReference type="AlphaFoldDB" id="A0A2U1T902"/>
<dbReference type="PROSITE" id="PS00455">
    <property type="entry name" value="AMP_BINDING"/>
    <property type="match status" value="1"/>
</dbReference>
<organism evidence="5 6">
    <name type="scientific">Corynebacterium yudongzhengii</name>
    <dbReference type="NCBI Taxonomy" id="2080740"/>
    <lineage>
        <taxon>Bacteria</taxon>
        <taxon>Bacillati</taxon>
        <taxon>Actinomycetota</taxon>
        <taxon>Actinomycetes</taxon>
        <taxon>Mycobacteriales</taxon>
        <taxon>Corynebacteriaceae</taxon>
        <taxon>Corynebacterium</taxon>
    </lineage>
</organism>
<evidence type="ECO:0000313" key="6">
    <source>
        <dbReference type="Proteomes" id="UP000244989"/>
    </source>
</evidence>
<accession>A0A2U1T902</accession>
<keyword evidence="6" id="KW-1185">Reference proteome</keyword>
<dbReference type="InterPro" id="IPR020845">
    <property type="entry name" value="AMP-binding_CS"/>
</dbReference>
<evidence type="ECO:0000259" key="3">
    <source>
        <dbReference type="Pfam" id="PF00501"/>
    </source>
</evidence>
<dbReference type="EMBL" id="QEEZ01000003">
    <property type="protein sequence ID" value="PWC02494.1"/>
    <property type="molecule type" value="Genomic_DNA"/>
</dbReference>
<keyword evidence="2" id="KW-0436">Ligase</keyword>
<dbReference type="SUPFAM" id="SSF56801">
    <property type="entry name" value="Acetyl-CoA synthetase-like"/>
    <property type="match status" value="1"/>
</dbReference>
<dbReference type="PANTHER" id="PTHR24096:SF149">
    <property type="entry name" value="AMP-BINDING DOMAIN-CONTAINING PROTEIN-RELATED"/>
    <property type="match status" value="1"/>
</dbReference>
<dbReference type="InterPro" id="IPR025110">
    <property type="entry name" value="AMP-bd_C"/>
</dbReference>
<comment type="caution">
    <text evidence="5">The sequence shown here is derived from an EMBL/GenBank/DDBJ whole genome shotgun (WGS) entry which is preliminary data.</text>
</comment>
<dbReference type="Pfam" id="PF00501">
    <property type="entry name" value="AMP-binding"/>
    <property type="match status" value="1"/>
</dbReference>
<dbReference type="InterPro" id="IPR042099">
    <property type="entry name" value="ANL_N_sf"/>
</dbReference>
<evidence type="ECO:0000256" key="1">
    <source>
        <dbReference type="ARBA" id="ARBA00006432"/>
    </source>
</evidence>
<dbReference type="PANTHER" id="PTHR24096">
    <property type="entry name" value="LONG-CHAIN-FATTY-ACID--COA LIGASE"/>
    <property type="match status" value="1"/>
</dbReference>
<dbReference type="InterPro" id="IPR000873">
    <property type="entry name" value="AMP-dep_synth/lig_dom"/>
</dbReference>
<dbReference type="Proteomes" id="UP000244989">
    <property type="component" value="Unassembled WGS sequence"/>
</dbReference>